<feature type="region of interest" description="Disordered" evidence="1">
    <location>
        <begin position="1"/>
        <end position="111"/>
    </location>
</feature>
<keyword evidence="3" id="KW-1185">Reference proteome</keyword>
<feature type="compositionally biased region" description="Polar residues" evidence="1">
    <location>
        <begin position="51"/>
        <end position="60"/>
    </location>
</feature>
<evidence type="ECO:0000313" key="3">
    <source>
        <dbReference type="Proteomes" id="UP001341840"/>
    </source>
</evidence>
<comment type="caution">
    <text evidence="2">The sequence shown here is derived from an EMBL/GenBank/DDBJ whole genome shotgun (WGS) entry which is preliminary data.</text>
</comment>
<organism evidence="2 3">
    <name type="scientific">Stylosanthes scabra</name>
    <dbReference type="NCBI Taxonomy" id="79078"/>
    <lineage>
        <taxon>Eukaryota</taxon>
        <taxon>Viridiplantae</taxon>
        <taxon>Streptophyta</taxon>
        <taxon>Embryophyta</taxon>
        <taxon>Tracheophyta</taxon>
        <taxon>Spermatophyta</taxon>
        <taxon>Magnoliopsida</taxon>
        <taxon>eudicotyledons</taxon>
        <taxon>Gunneridae</taxon>
        <taxon>Pentapetalae</taxon>
        <taxon>rosids</taxon>
        <taxon>fabids</taxon>
        <taxon>Fabales</taxon>
        <taxon>Fabaceae</taxon>
        <taxon>Papilionoideae</taxon>
        <taxon>50 kb inversion clade</taxon>
        <taxon>dalbergioids sensu lato</taxon>
        <taxon>Dalbergieae</taxon>
        <taxon>Pterocarpus clade</taxon>
        <taxon>Stylosanthes</taxon>
    </lineage>
</organism>
<evidence type="ECO:0000313" key="2">
    <source>
        <dbReference type="EMBL" id="MED6188072.1"/>
    </source>
</evidence>
<gene>
    <name evidence="2" type="ORF">PIB30_082525</name>
</gene>
<evidence type="ECO:0000256" key="1">
    <source>
        <dbReference type="SAM" id="MobiDB-lite"/>
    </source>
</evidence>
<dbReference type="Proteomes" id="UP001341840">
    <property type="component" value="Unassembled WGS sequence"/>
</dbReference>
<reference evidence="2 3" key="1">
    <citation type="journal article" date="2023" name="Plants (Basel)">
        <title>Bridging the Gap: Combining Genomics and Transcriptomics Approaches to Understand Stylosanthes scabra, an Orphan Legume from the Brazilian Caatinga.</title>
        <authorList>
            <person name="Ferreira-Neto J.R.C."/>
            <person name="da Silva M.D."/>
            <person name="Binneck E."/>
            <person name="de Melo N.F."/>
            <person name="da Silva R.H."/>
            <person name="de Melo A.L.T.M."/>
            <person name="Pandolfi V."/>
            <person name="Bustamante F.O."/>
            <person name="Brasileiro-Vidal A.C."/>
            <person name="Benko-Iseppon A.M."/>
        </authorList>
    </citation>
    <scope>NUCLEOTIDE SEQUENCE [LARGE SCALE GENOMIC DNA]</scope>
    <source>
        <tissue evidence="2">Leaves</tissue>
    </source>
</reference>
<protein>
    <submittedName>
        <fullName evidence="2">Uncharacterized protein</fullName>
    </submittedName>
</protein>
<proteinExistence type="predicted"/>
<feature type="compositionally biased region" description="Basic and acidic residues" evidence="1">
    <location>
        <begin position="78"/>
        <end position="87"/>
    </location>
</feature>
<accession>A0ABU6WQA0</accession>
<feature type="region of interest" description="Disordered" evidence="1">
    <location>
        <begin position="148"/>
        <end position="170"/>
    </location>
</feature>
<sequence>MAAESGSFRECNGRATRMKILDSDDELGTTKDVTTPDVIELVEAPNKVESDPSQVSPTQVNEDHIGKSNKATTAKVKNAKDVPRVLDRSGQGSPSRRYHVKLAPSGERIVPYRKENRAPRIVVPRPNAEDPNEELGEYQYKSKELHTLPMSDDEDGPTVFPQHNPDGLDVGKKFAIMS</sequence>
<dbReference type="EMBL" id="JASCZI010182514">
    <property type="protein sequence ID" value="MED6188072.1"/>
    <property type="molecule type" value="Genomic_DNA"/>
</dbReference>
<name>A0ABU6WQA0_9FABA</name>